<keyword evidence="2" id="KW-0732">Signal</keyword>
<feature type="signal peptide" evidence="2">
    <location>
        <begin position="1"/>
        <end position="36"/>
    </location>
</feature>
<feature type="compositionally biased region" description="Low complexity" evidence="1">
    <location>
        <begin position="81"/>
        <end position="101"/>
    </location>
</feature>
<dbReference type="RefSeq" id="WP_381831442.1">
    <property type="nucleotide sequence ID" value="NZ_JBHTCF010000006.1"/>
</dbReference>
<gene>
    <name evidence="3" type="ORF">ACFQVC_17995</name>
</gene>
<accession>A0ABW2JJR8</accession>
<protein>
    <recommendedName>
        <fullName evidence="5">Secreted protein</fullName>
    </recommendedName>
</protein>
<sequence>MSGFRCIARMPKACIAWVPRALVLLVALLCTALVTAAPTAAEPAAAPPPVSAPGEPAGTEAHCDADAATPRTAHTGRLANRRPAQARWPRTAPRAARPQLAGRPGPYSPSLTGTVVLRC</sequence>
<evidence type="ECO:0000256" key="2">
    <source>
        <dbReference type="SAM" id="SignalP"/>
    </source>
</evidence>
<proteinExistence type="predicted"/>
<name>A0ABW2JJR8_9ACTN</name>
<keyword evidence="4" id="KW-1185">Reference proteome</keyword>
<organism evidence="3 4">
    <name type="scientific">Streptomyces monticola</name>
    <dbReference type="NCBI Taxonomy" id="2666263"/>
    <lineage>
        <taxon>Bacteria</taxon>
        <taxon>Bacillati</taxon>
        <taxon>Actinomycetota</taxon>
        <taxon>Actinomycetes</taxon>
        <taxon>Kitasatosporales</taxon>
        <taxon>Streptomycetaceae</taxon>
        <taxon>Streptomyces</taxon>
    </lineage>
</organism>
<feature type="chain" id="PRO_5045063756" description="Secreted protein" evidence="2">
    <location>
        <begin position="37"/>
        <end position="119"/>
    </location>
</feature>
<evidence type="ECO:0000313" key="4">
    <source>
        <dbReference type="Proteomes" id="UP001596523"/>
    </source>
</evidence>
<feature type="region of interest" description="Disordered" evidence="1">
    <location>
        <begin position="41"/>
        <end position="113"/>
    </location>
</feature>
<dbReference type="Proteomes" id="UP001596523">
    <property type="component" value="Unassembled WGS sequence"/>
</dbReference>
<dbReference type="EMBL" id="JBHTCF010000006">
    <property type="protein sequence ID" value="MFC7306103.1"/>
    <property type="molecule type" value="Genomic_DNA"/>
</dbReference>
<comment type="caution">
    <text evidence="3">The sequence shown here is derived from an EMBL/GenBank/DDBJ whole genome shotgun (WGS) entry which is preliminary data.</text>
</comment>
<reference evidence="4" key="1">
    <citation type="journal article" date="2019" name="Int. J. Syst. Evol. Microbiol.">
        <title>The Global Catalogue of Microorganisms (GCM) 10K type strain sequencing project: providing services to taxonomists for standard genome sequencing and annotation.</title>
        <authorList>
            <consortium name="The Broad Institute Genomics Platform"/>
            <consortium name="The Broad Institute Genome Sequencing Center for Infectious Disease"/>
            <person name="Wu L."/>
            <person name="Ma J."/>
        </authorList>
    </citation>
    <scope>NUCLEOTIDE SEQUENCE [LARGE SCALE GENOMIC DNA]</scope>
    <source>
        <strain evidence="4">SYNS20</strain>
    </source>
</reference>
<evidence type="ECO:0008006" key="5">
    <source>
        <dbReference type="Google" id="ProtNLM"/>
    </source>
</evidence>
<evidence type="ECO:0000313" key="3">
    <source>
        <dbReference type="EMBL" id="MFC7306103.1"/>
    </source>
</evidence>
<evidence type="ECO:0000256" key="1">
    <source>
        <dbReference type="SAM" id="MobiDB-lite"/>
    </source>
</evidence>